<dbReference type="EMBL" id="CAEZVQ010000168">
    <property type="protein sequence ID" value="CAB4641984.1"/>
    <property type="molecule type" value="Genomic_DNA"/>
</dbReference>
<dbReference type="Pfam" id="PF07690">
    <property type="entry name" value="MFS_1"/>
    <property type="match status" value="2"/>
</dbReference>
<feature type="domain" description="Major facilitator superfamily (MFS) profile" evidence="8">
    <location>
        <begin position="16"/>
        <end position="394"/>
    </location>
</feature>
<dbReference type="AlphaFoldDB" id="A0A6J6K0F9"/>
<dbReference type="PROSITE" id="PS50850">
    <property type="entry name" value="MFS"/>
    <property type="match status" value="1"/>
</dbReference>
<feature type="transmembrane region" description="Helical" evidence="7">
    <location>
        <begin position="20"/>
        <end position="39"/>
    </location>
</feature>
<evidence type="ECO:0000259" key="8">
    <source>
        <dbReference type="PROSITE" id="PS50850"/>
    </source>
</evidence>
<name>A0A6J6K0F9_9ZZZZ</name>
<dbReference type="InterPro" id="IPR050171">
    <property type="entry name" value="MFS_Transporters"/>
</dbReference>
<dbReference type="InterPro" id="IPR036259">
    <property type="entry name" value="MFS_trans_sf"/>
</dbReference>
<protein>
    <submittedName>
        <fullName evidence="9">Unannotated protein</fullName>
    </submittedName>
</protein>
<feature type="transmembrane region" description="Helical" evidence="7">
    <location>
        <begin position="298"/>
        <end position="319"/>
    </location>
</feature>
<comment type="subcellular location">
    <subcellularLocation>
        <location evidence="1">Cell membrane</location>
        <topology evidence="1">Multi-pass membrane protein</topology>
    </subcellularLocation>
</comment>
<feature type="transmembrane region" description="Helical" evidence="7">
    <location>
        <begin position="370"/>
        <end position="390"/>
    </location>
</feature>
<evidence type="ECO:0000256" key="5">
    <source>
        <dbReference type="ARBA" id="ARBA00022989"/>
    </source>
</evidence>
<dbReference type="GO" id="GO:0022857">
    <property type="term" value="F:transmembrane transporter activity"/>
    <property type="evidence" value="ECO:0007669"/>
    <property type="project" value="InterPro"/>
</dbReference>
<gene>
    <name evidence="9" type="ORF">UFOPK2086_01076</name>
</gene>
<sequence length="401" mass="41494">MTTPTKERGLAKFTMGIGPLLICGFAVPVSNSMIFAALSDLQDKYGFSNSGLGLIAASGFLASLIVQLFLAPFADRGKPKRFVLAALILAAIGSAMFAFGNTLWMFVAARAITGASLGTSGPAIKAIAANIDKSRAAERLGRLRGLELAGFTGGPLIGALLIGPFGLRGAFLVFAALALAAFFIVLPRHLPSLPTTGESNRLSFELLKLRPVRAAALASLTLFIPIGVYDALWDRYVTDRGGTNAMVGMTFLLYTIPFILLGAAGGRLADRRGAARMTVIGIFMTVPLVFVYGLLNSAWLLVGFAIVEGVIGALTIPAAQSLMAQVAPKGRASAAQGLSGAGDLMAGVLMSLIAPVLYGSSESVARGGLITFGFAALMMAICGTAVALMLRPTADSRSATN</sequence>
<proteinExistence type="predicted"/>
<keyword evidence="5 7" id="KW-1133">Transmembrane helix</keyword>
<evidence type="ECO:0000256" key="3">
    <source>
        <dbReference type="ARBA" id="ARBA00022475"/>
    </source>
</evidence>
<dbReference type="PANTHER" id="PTHR23517">
    <property type="entry name" value="RESISTANCE PROTEIN MDTM, PUTATIVE-RELATED-RELATED"/>
    <property type="match status" value="1"/>
</dbReference>
<dbReference type="PRINTS" id="PR01035">
    <property type="entry name" value="TCRTETA"/>
</dbReference>
<keyword evidence="6 7" id="KW-0472">Membrane</keyword>
<dbReference type="Gene3D" id="1.20.1250.20">
    <property type="entry name" value="MFS general substrate transporter like domains"/>
    <property type="match status" value="2"/>
</dbReference>
<dbReference type="GO" id="GO:0005886">
    <property type="term" value="C:plasma membrane"/>
    <property type="evidence" value="ECO:0007669"/>
    <property type="project" value="UniProtKB-SubCell"/>
</dbReference>
<organism evidence="9">
    <name type="scientific">freshwater metagenome</name>
    <dbReference type="NCBI Taxonomy" id="449393"/>
    <lineage>
        <taxon>unclassified sequences</taxon>
        <taxon>metagenomes</taxon>
        <taxon>ecological metagenomes</taxon>
    </lineage>
</organism>
<keyword evidence="2" id="KW-0813">Transport</keyword>
<feature type="transmembrane region" description="Helical" evidence="7">
    <location>
        <begin position="245"/>
        <end position="266"/>
    </location>
</feature>
<feature type="transmembrane region" description="Helical" evidence="7">
    <location>
        <begin position="211"/>
        <end position="233"/>
    </location>
</feature>
<evidence type="ECO:0000256" key="4">
    <source>
        <dbReference type="ARBA" id="ARBA00022692"/>
    </source>
</evidence>
<keyword evidence="3" id="KW-1003">Cell membrane</keyword>
<accession>A0A6J6K0F9</accession>
<evidence type="ECO:0000256" key="2">
    <source>
        <dbReference type="ARBA" id="ARBA00022448"/>
    </source>
</evidence>
<reference evidence="9" key="1">
    <citation type="submission" date="2020-05" db="EMBL/GenBank/DDBJ databases">
        <authorList>
            <person name="Chiriac C."/>
            <person name="Salcher M."/>
            <person name="Ghai R."/>
            <person name="Kavagutti S V."/>
        </authorList>
    </citation>
    <scope>NUCLEOTIDE SEQUENCE</scope>
</reference>
<feature type="transmembrane region" description="Helical" evidence="7">
    <location>
        <begin position="51"/>
        <end position="70"/>
    </location>
</feature>
<dbReference type="InterPro" id="IPR020846">
    <property type="entry name" value="MFS_dom"/>
</dbReference>
<feature type="transmembrane region" description="Helical" evidence="7">
    <location>
        <begin position="145"/>
        <end position="165"/>
    </location>
</feature>
<evidence type="ECO:0000256" key="1">
    <source>
        <dbReference type="ARBA" id="ARBA00004651"/>
    </source>
</evidence>
<evidence type="ECO:0000313" key="9">
    <source>
        <dbReference type="EMBL" id="CAB4641984.1"/>
    </source>
</evidence>
<feature type="transmembrane region" description="Helical" evidence="7">
    <location>
        <begin position="171"/>
        <end position="190"/>
    </location>
</feature>
<dbReference type="SUPFAM" id="SSF103473">
    <property type="entry name" value="MFS general substrate transporter"/>
    <property type="match status" value="1"/>
</dbReference>
<dbReference type="InterPro" id="IPR011701">
    <property type="entry name" value="MFS"/>
</dbReference>
<feature type="transmembrane region" description="Helical" evidence="7">
    <location>
        <begin position="273"/>
        <end position="292"/>
    </location>
</feature>
<feature type="transmembrane region" description="Helical" evidence="7">
    <location>
        <begin position="82"/>
        <end position="99"/>
    </location>
</feature>
<dbReference type="InterPro" id="IPR001958">
    <property type="entry name" value="Tet-R_TetA/multi-R_MdtG-like"/>
</dbReference>
<evidence type="ECO:0000256" key="6">
    <source>
        <dbReference type="ARBA" id="ARBA00023136"/>
    </source>
</evidence>
<evidence type="ECO:0000256" key="7">
    <source>
        <dbReference type="SAM" id="Phobius"/>
    </source>
</evidence>
<feature type="transmembrane region" description="Helical" evidence="7">
    <location>
        <begin position="340"/>
        <end position="358"/>
    </location>
</feature>
<keyword evidence="4 7" id="KW-0812">Transmembrane</keyword>